<comment type="caution">
    <text evidence="3">The sequence shown here is derived from an EMBL/GenBank/DDBJ whole genome shotgun (WGS) entry which is preliminary data.</text>
</comment>
<proteinExistence type="predicted"/>
<feature type="domain" description="PG-1098 ferredoxin-like" evidence="2">
    <location>
        <begin position="281"/>
        <end position="323"/>
    </location>
</feature>
<keyword evidence="4" id="KW-1185">Reference proteome</keyword>
<dbReference type="InterPro" id="IPR041497">
    <property type="entry name" value="Thump-like"/>
</dbReference>
<dbReference type="EMBL" id="JBBVGT010000003">
    <property type="protein sequence ID" value="MFB5946537.1"/>
    <property type="molecule type" value="Genomic_DNA"/>
</dbReference>
<evidence type="ECO:0000259" key="2">
    <source>
        <dbReference type="Pfam" id="PF22013"/>
    </source>
</evidence>
<sequence length="395" mass="45054">MKFNPDIITPEVQEFILRNENASPSSIALKQSPFSGVSGSELAQQIESRRKAKKKLPTWFQAKGIYYPKALSIEQSSSEITANFKQQLIKTGTSLIDLTGGFGVDTHYMSLSAKQVLHCELDPLLSEIAKHNARILKRPNIDFNQGNGIDIVLSRPKGSFDTIYVDPARRVNTKKVFLLQDCEPNILDHHSSLLERAKQVIVKSSPLLDISQTLTQLTSIQEIYILSIKNECKELLIVLQETPVQRPRITVKLLNRHEVSFSFYPDEEQRARPIFGEPETYLYDPDAALLKAGCFKLISSYYQIKKLHTNTHLYTSKELIDDFAGRVCRIKKVSDYKDFKKEKNHKPASIVSKNFPIKAEALRKKHNIEESSDHFLYFCKDVNEKLQVVSAERLT</sequence>
<dbReference type="Proteomes" id="UP001580928">
    <property type="component" value="Unassembled WGS sequence"/>
</dbReference>
<accession>A0ABV5CJH8</accession>
<feature type="domain" description="THUMP-like" evidence="1">
    <location>
        <begin position="325"/>
        <end position="385"/>
    </location>
</feature>
<name>A0ABV5CJH8_9SPHI</name>
<protein>
    <recommendedName>
        <fullName evidence="5">THUMP-like domain-containing protein</fullName>
    </recommendedName>
</protein>
<organism evidence="3 4">
    <name type="scientific">Albibacterium profundi</name>
    <dbReference type="NCBI Taxonomy" id="3134906"/>
    <lineage>
        <taxon>Bacteria</taxon>
        <taxon>Pseudomonadati</taxon>
        <taxon>Bacteroidota</taxon>
        <taxon>Sphingobacteriia</taxon>
        <taxon>Sphingobacteriales</taxon>
        <taxon>Sphingobacteriaceae</taxon>
        <taxon>Albibacterium</taxon>
    </lineage>
</organism>
<evidence type="ECO:0000259" key="1">
    <source>
        <dbReference type="Pfam" id="PF18096"/>
    </source>
</evidence>
<reference evidence="3 4" key="1">
    <citation type="submission" date="2024-04" db="EMBL/GenBank/DDBJ databases">
        <title>Albibacterium profundi sp. nov., isolated from sediment of the Challenger Deep of Mariana Trench.</title>
        <authorList>
            <person name="Wang Y."/>
        </authorList>
    </citation>
    <scope>NUCLEOTIDE SEQUENCE [LARGE SCALE GENOMIC DNA]</scope>
    <source>
        <strain evidence="3 4">RHL897</strain>
    </source>
</reference>
<gene>
    <name evidence="3" type="ORF">WKR92_11910</name>
</gene>
<dbReference type="RefSeq" id="WP_375558066.1">
    <property type="nucleotide sequence ID" value="NZ_JBBVGT010000003.1"/>
</dbReference>
<dbReference type="Pfam" id="PF18096">
    <property type="entry name" value="Thump_like"/>
    <property type="match status" value="1"/>
</dbReference>
<evidence type="ECO:0008006" key="5">
    <source>
        <dbReference type="Google" id="ProtNLM"/>
    </source>
</evidence>
<dbReference type="Gene3D" id="1.10.10.1110">
    <property type="entry name" value="Methyltransferase PG1098, N-terminal domain"/>
    <property type="match status" value="1"/>
</dbReference>
<dbReference type="InterPro" id="IPR054168">
    <property type="entry name" value="PG_1098_Fer"/>
</dbReference>
<dbReference type="CDD" id="cd02440">
    <property type="entry name" value="AdoMet_MTases"/>
    <property type="match status" value="1"/>
</dbReference>
<dbReference type="InterPro" id="IPR029063">
    <property type="entry name" value="SAM-dependent_MTases_sf"/>
</dbReference>
<dbReference type="SUPFAM" id="SSF53335">
    <property type="entry name" value="S-adenosyl-L-methionine-dependent methyltransferases"/>
    <property type="match status" value="1"/>
</dbReference>
<evidence type="ECO:0000313" key="3">
    <source>
        <dbReference type="EMBL" id="MFB5946537.1"/>
    </source>
</evidence>
<dbReference type="Gene3D" id="3.40.50.150">
    <property type="entry name" value="Vaccinia Virus protein VP39"/>
    <property type="match status" value="1"/>
</dbReference>
<evidence type="ECO:0000313" key="4">
    <source>
        <dbReference type="Proteomes" id="UP001580928"/>
    </source>
</evidence>
<dbReference type="Pfam" id="PF22013">
    <property type="entry name" value="PG_1098_Fer"/>
    <property type="match status" value="1"/>
</dbReference>